<evidence type="ECO:0000256" key="1">
    <source>
        <dbReference type="SAM" id="MobiDB-lite"/>
    </source>
</evidence>
<dbReference type="AlphaFoldDB" id="A0A4Y7IQP3"/>
<dbReference type="EMBL" id="CM010716">
    <property type="protein sequence ID" value="RZC50022.1"/>
    <property type="molecule type" value="Genomic_DNA"/>
</dbReference>
<dbReference type="Gene3D" id="6.20.50.20">
    <property type="match status" value="1"/>
</dbReference>
<dbReference type="Pfam" id="PF04032">
    <property type="entry name" value="Rpr2"/>
    <property type="match status" value="1"/>
</dbReference>
<dbReference type="PANTHER" id="PTHR36072">
    <property type="entry name" value="OS01G0541600 PROTEIN"/>
    <property type="match status" value="1"/>
</dbReference>
<proteinExistence type="predicted"/>
<dbReference type="OMA" id="KQTERNY"/>
<reference evidence="2 3" key="1">
    <citation type="journal article" date="2018" name="Science">
        <title>The opium poppy genome and morphinan production.</title>
        <authorList>
            <person name="Guo L."/>
            <person name="Winzer T."/>
            <person name="Yang X."/>
            <person name="Li Y."/>
            <person name="Ning Z."/>
            <person name="He Z."/>
            <person name="Teodor R."/>
            <person name="Lu Y."/>
            <person name="Bowser T.A."/>
            <person name="Graham I.A."/>
            <person name="Ye K."/>
        </authorList>
    </citation>
    <scope>NUCLEOTIDE SEQUENCE [LARGE SCALE GENOMIC DNA]</scope>
    <source>
        <strain evidence="3">cv. HN1</strain>
        <tissue evidence="2">Leaves</tissue>
    </source>
</reference>
<feature type="region of interest" description="Disordered" evidence="1">
    <location>
        <begin position="258"/>
        <end position="294"/>
    </location>
</feature>
<evidence type="ECO:0000313" key="3">
    <source>
        <dbReference type="Proteomes" id="UP000316621"/>
    </source>
</evidence>
<keyword evidence="3" id="KW-1185">Reference proteome</keyword>
<protein>
    <submittedName>
        <fullName evidence="2">Uncharacterized protein</fullName>
    </submittedName>
</protein>
<accession>A0A4Y7IQP3</accession>
<organism evidence="2 3">
    <name type="scientific">Papaver somniferum</name>
    <name type="common">Opium poppy</name>
    <dbReference type="NCBI Taxonomy" id="3469"/>
    <lineage>
        <taxon>Eukaryota</taxon>
        <taxon>Viridiplantae</taxon>
        <taxon>Streptophyta</taxon>
        <taxon>Embryophyta</taxon>
        <taxon>Tracheophyta</taxon>
        <taxon>Spermatophyta</taxon>
        <taxon>Magnoliopsida</taxon>
        <taxon>Ranunculales</taxon>
        <taxon>Papaveraceae</taxon>
        <taxon>Papaveroideae</taxon>
        <taxon>Papaver</taxon>
    </lineage>
</organism>
<dbReference type="Proteomes" id="UP000316621">
    <property type="component" value="Chromosome 2"/>
</dbReference>
<name>A0A4Y7IQP3_PAPSO</name>
<dbReference type="PANTHER" id="PTHR36072:SF2">
    <property type="entry name" value="OS01G0531000 PROTEIN"/>
    <property type="match status" value="1"/>
</dbReference>
<gene>
    <name evidence="2" type="ORF">C5167_018444</name>
</gene>
<dbReference type="GO" id="GO:0006396">
    <property type="term" value="P:RNA processing"/>
    <property type="evidence" value="ECO:0007669"/>
    <property type="project" value="InterPro"/>
</dbReference>
<dbReference type="Gramene" id="RZC50022">
    <property type="protein sequence ID" value="RZC50022"/>
    <property type="gene ID" value="C5167_018444"/>
</dbReference>
<dbReference type="InterPro" id="IPR007175">
    <property type="entry name" value="Rpr2/Snm1/Rpp21"/>
</dbReference>
<sequence>MGKSGNKKGGGGKSGFVNGSNLGGVLTLRQQIHGRGGNHQNKISSRSNSNVGNRSILKAKHLEKLALWDGSDASIPSLGALFGQRLASWFESMGTPIDFSLFFCQRCESILQPGSNCTVRIVKNGTKKRKKKQRKNASVRPQNKVVYTCNFCSHRNLKRGTSKIHMKEILPPRMKQIECDEKQLNLVKSRADESKVDLNVEAVVCPENVAGFKEEVIESEAKVPEMNYLVCKDAASENSPTTPLNRVPMLLLDAKRRKRNRSNNKQLATVSDSKTTDVEKVSGSSTKRRRKSSSSLKELAEANVQKNDIANLIISFCL</sequence>
<evidence type="ECO:0000313" key="2">
    <source>
        <dbReference type="EMBL" id="RZC50022.1"/>
    </source>
</evidence>